<evidence type="ECO:0000256" key="4">
    <source>
        <dbReference type="ARBA" id="ARBA00022842"/>
    </source>
</evidence>
<evidence type="ECO:0000313" key="6">
    <source>
        <dbReference type="EMBL" id="ANJ72413.1"/>
    </source>
</evidence>
<keyword evidence="4" id="KW-0460">Magnesium</keyword>
<evidence type="ECO:0000256" key="2">
    <source>
        <dbReference type="ARBA" id="ARBA00022695"/>
    </source>
</evidence>
<dbReference type="GO" id="GO:0003723">
    <property type="term" value="F:RNA binding"/>
    <property type="evidence" value="ECO:0007669"/>
    <property type="project" value="InterPro"/>
</dbReference>
<keyword evidence="5" id="KW-0695">RNA-directed DNA polymerase</keyword>
<evidence type="ECO:0000256" key="1">
    <source>
        <dbReference type="ARBA" id="ARBA00022679"/>
    </source>
</evidence>
<dbReference type="InterPro" id="IPR000477">
    <property type="entry name" value="RT_dom"/>
</dbReference>
<dbReference type="InterPro" id="IPR043504">
    <property type="entry name" value="Peptidase_S1_PA_chymotrypsin"/>
</dbReference>
<reference evidence="7" key="1">
    <citation type="submission" date="2016-06" db="EMBL/GenBank/DDBJ databases">
        <authorList>
            <person name="Xu Y."/>
            <person name="Nagy A."/>
            <person name="Yan X."/>
            <person name="Kim S.W."/>
            <person name="Haley B."/>
            <person name="Liu N.T."/>
            <person name="Nou X."/>
        </authorList>
    </citation>
    <scope>NUCLEOTIDE SEQUENCE [LARGE SCALE GENOMIC DNA]</scope>
    <source>
        <strain evidence="7">ATCC 49129</strain>
    </source>
</reference>
<dbReference type="Pfam" id="PF13365">
    <property type="entry name" value="Trypsin_2"/>
    <property type="match status" value="1"/>
</dbReference>
<keyword evidence="1" id="KW-0808">Transferase</keyword>
<dbReference type="Gene3D" id="2.40.10.10">
    <property type="entry name" value="Trypsin-like serine proteases"/>
    <property type="match status" value="2"/>
</dbReference>
<sequence>MDLAKRHQATYTRYADDITFSFTRATAATLPANICIFDGGEIKLGNELVGIIERHSFKVNPSKTRMSTRRRRMEVTGIVINEFPNVKRAFIDRIRGALHAWEKYGYQAAQITWEQRVAQGASLAYEKRLWKRQTRTKKPPALKNVLWGKLLYVRMVRGADDAIYTRLAERYNRLVQAERVIDEGFHASTLPVEMIVRNVDDVARAVFVLQWSGNFELPEGRGAGMMGGQGTVFAYKRQNRLVTCQHVLVDTTVIGETADGPEGQVISKVPYTADVTSPYLQNLSVVAINPVNGREWPLRVMHMDPNRDLALLEFVGEPPEHRHFSGMDSPITIHAPGRLIGFPNWSHGRRVNIEPAVVTNRFPRSALQRFEINSLIRKGNSGGPMVDDLFRVAGVAQQGATQANGNNECLCVAELDTWIAAYEASLLSVPSPVAAATAASEKLA</sequence>
<dbReference type="PRINTS" id="PR00866">
    <property type="entry name" value="RNADNAPOLMS"/>
</dbReference>
<keyword evidence="3" id="KW-0479">Metal-binding</keyword>
<dbReference type="GO" id="GO:0003964">
    <property type="term" value="F:RNA-directed DNA polymerase activity"/>
    <property type="evidence" value="ECO:0007669"/>
    <property type="project" value="UniProtKB-KW"/>
</dbReference>
<keyword evidence="7" id="KW-1185">Reference proteome</keyword>
<dbReference type="EMBL" id="CP016022">
    <property type="protein sequence ID" value="ANJ72413.1"/>
    <property type="molecule type" value="Genomic_DNA"/>
</dbReference>
<dbReference type="SUPFAM" id="SSF50494">
    <property type="entry name" value="Trypsin-like serine proteases"/>
    <property type="match status" value="1"/>
</dbReference>
<dbReference type="RefSeq" id="WP_064803358.1">
    <property type="nucleotide sequence ID" value="NZ_CP016022.1"/>
</dbReference>
<dbReference type="Proteomes" id="UP000078572">
    <property type="component" value="Chromosome 1"/>
</dbReference>
<dbReference type="OrthoDB" id="7055795at2"/>
<evidence type="ECO:0000256" key="5">
    <source>
        <dbReference type="ARBA" id="ARBA00022918"/>
    </source>
</evidence>
<dbReference type="GeneID" id="61525955"/>
<dbReference type="GO" id="GO:0046872">
    <property type="term" value="F:metal ion binding"/>
    <property type="evidence" value="ECO:0007669"/>
    <property type="project" value="UniProtKB-KW"/>
</dbReference>
<dbReference type="InterPro" id="IPR009003">
    <property type="entry name" value="Peptidase_S1_PA"/>
</dbReference>
<accession>A0A191ZWF4</accession>
<name>A0A191ZWF4_9RALS</name>
<dbReference type="PROSITE" id="PS50878">
    <property type="entry name" value="RT_POL"/>
    <property type="match status" value="1"/>
</dbReference>
<dbReference type="AlphaFoldDB" id="A0A191ZWF4"/>
<protein>
    <submittedName>
        <fullName evidence="6">Uncharacterized protein</fullName>
    </submittedName>
</protein>
<evidence type="ECO:0000313" key="7">
    <source>
        <dbReference type="Proteomes" id="UP000078572"/>
    </source>
</evidence>
<proteinExistence type="predicted"/>
<keyword evidence="2" id="KW-0548">Nucleotidyltransferase</keyword>
<evidence type="ECO:0000256" key="3">
    <source>
        <dbReference type="ARBA" id="ARBA00022723"/>
    </source>
</evidence>
<gene>
    <name evidence="6" type="ORF">A9Y76_07985</name>
</gene>
<organism evidence="6 7">
    <name type="scientific">Ralstonia insidiosa</name>
    <dbReference type="NCBI Taxonomy" id="190721"/>
    <lineage>
        <taxon>Bacteria</taxon>
        <taxon>Pseudomonadati</taxon>
        <taxon>Pseudomonadota</taxon>
        <taxon>Betaproteobacteria</taxon>
        <taxon>Burkholderiales</taxon>
        <taxon>Burkholderiaceae</taxon>
        <taxon>Ralstonia</taxon>
    </lineage>
</organism>
<dbReference type="InterPro" id="IPR000123">
    <property type="entry name" value="Reverse_transcriptase_msDNA"/>
</dbReference>